<dbReference type="EMBL" id="OOIL02006807">
    <property type="protein sequence ID" value="VFR02433.1"/>
    <property type="molecule type" value="Genomic_DNA"/>
</dbReference>
<proteinExistence type="predicted"/>
<dbReference type="AlphaFoldDB" id="A0A484NN72"/>
<evidence type="ECO:0000313" key="2">
    <source>
        <dbReference type="EMBL" id="VFR02433.1"/>
    </source>
</evidence>
<evidence type="ECO:0000256" key="1">
    <source>
        <dbReference type="SAM" id="MobiDB-lite"/>
    </source>
</evidence>
<gene>
    <name evidence="2" type="ORF">CCAM_LOCUS44208</name>
</gene>
<protein>
    <submittedName>
        <fullName evidence="2">Uncharacterized protein</fullName>
    </submittedName>
</protein>
<organism evidence="2 3">
    <name type="scientific">Cuscuta campestris</name>
    <dbReference type="NCBI Taxonomy" id="132261"/>
    <lineage>
        <taxon>Eukaryota</taxon>
        <taxon>Viridiplantae</taxon>
        <taxon>Streptophyta</taxon>
        <taxon>Embryophyta</taxon>
        <taxon>Tracheophyta</taxon>
        <taxon>Spermatophyta</taxon>
        <taxon>Magnoliopsida</taxon>
        <taxon>eudicotyledons</taxon>
        <taxon>Gunneridae</taxon>
        <taxon>Pentapetalae</taxon>
        <taxon>asterids</taxon>
        <taxon>lamiids</taxon>
        <taxon>Solanales</taxon>
        <taxon>Convolvulaceae</taxon>
        <taxon>Cuscuteae</taxon>
        <taxon>Cuscuta</taxon>
        <taxon>Cuscuta subgen. Grammica</taxon>
        <taxon>Cuscuta sect. Cleistogrammica</taxon>
    </lineage>
</organism>
<accession>A0A484NN72</accession>
<keyword evidence="3" id="KW-1185">Reference proteome</keyword>
<evidence type="ECO:0000313" key="3">
    <source>
        <dbReference type="Proteomes" id="UP000595140"/>
    </source>
</evidence>
<feature type="region of interest" description="Disordered" evidence="1">
    <location>
        <begin position="25"/>
        <end position="47"/>
    </location>
</feature>
<name>A0A484NN72_9ASTE</name>
<sequence>MLTLLRVTRTSLIHRLLPGRLYQQSRRRSLRKPSTQRHHQRTMPYASQSSPVIEWELASRDLDRICYSLEAFVCIFCTGMQRASNDKAYLWGLGFKH</sequence>
<dbReference type="Proteomes" id="UP000595140">
    <property type="component" value="Unassembled WGS sequence"/>
</dbReference>
<reference evidence="2 3" key="1">
    <citation type="submission" date="2018-04" db="EMBL/GenBank/DDBJ databases">
        <authorList>
            <person name="Vogel A."/>
        </authorList>
    </citation>
    <scope>NUCLEOTIDE SEQUENCE [LARGE SCALE GENOMIC DNA]</scope>
</reference>
<feature type="compositionally biased region" description="Basic residues" evidence="1">
    <location>
        <begin position="25"/>
        <end position="41"/>
    </location>
</feature>